<organism evidence="1 2">
    <name type="scientific">Alcanivorax quisquiliarum</name>
    <dbReference type="NCBI Taxonomy" id="2933565"/>
    <lineage>
        <taxon>Bacteria</taxon>
        <taxon>Pseudomonadati</taxon>
        <taxon>Pseudomonadota</taxon>
        <taxon>Gammaproteobacteria</taxon>
        <taxon>Oceanospirillales</taxon>
        <taxon>Alcanivoracaceae</taxon>
        <taxon>Alcanivorax</taxon>
    </lineage>
</organism>
<keyword evidence="2" id="KW-1185">Reference proteome</keyword>
<reference evidence="1" key="1">
    <citation type="submission" date="2022-04" db="EMBL/GenBank/DDBJ databases">
        <title>Alcanivorax sp. CY1518 draft genome sequence.</title>
        <authorList>
            <person name="Zhao G."/>
            <person name="An M."/>
        </authorList>
    </citation>
    <scope>NUCLEOTIDE SEQUENCE</scope>
    <source>
        <strain evidence="1">CY1518</strain>
    </source>
</reference>
<dbReference type="EMBL" id="JALKII010000001">
    <property type="protein sequence ID" value="MCK0536110.1"/>
    <property type="molecule type" value="Genomic_DNA"/>
</dbReference>
<comment type="caution">
    <text evidence="1">The sequence shown here is derived from an EMBL/GenBank/DDBJ whole genome shotgun (WGS) entry which is preliminary data.</text>
</comment>
<gene>
    <name evidence="1" type="ORF">MU846_00095</name>
</gene>
<proteinExistence type="predicted"/>
<evidence type="ECO:0000313" key="2">
    <source>
        <dbReference type="Proteomes" id="UP001165524"/>
    </source>
</evidence>
<evidence type="ECO:0008006" key="3">
    <source>
        <dbReference type="Google" id="ProtNLM"/>
    </source>
</evidence>
<accession>A0ABT0E2S0</accession>
<evidence type="ECO:0000313" key="1">
    <source>
        <dbReference type="EMBL" id="MCK0536110.1"/>
    </source>
</evidence>
<sequence>MQLSLIDIALRRHSLNMQNDFSPAVVDWSDYVVEMKAGVASCTLLPKEKGRTLVRYIVTTGLRWKLAADTESVAVTVEAEYGLVFAGPEDFDIQAQGEGTLREALCAAWPYWRQDFLQMATKAALPAIPISAYPDFEKGIF</sequence>
<dbReference type="Proteomes" id="UP001165524">
    <property type="component" value="Unassembled WGS sequence"/>
</dbReference>
<protein>
    <recommendedName>
        <fullName evidence="3">Preprotein translocase subunit SecB</fullName>
    </recommendedName>
</protein>
<dbReference type="RefSeq" id="WP_246946986.1">
    <property type="nucleotide sequence ID" value="NZ_JALKII010000001.1"/>
</dbReference>
<name>A0ABT0E2S0_9GAMM</name>